<dbReference type="Proteomes" id="UP000017836">
    <property type="component" value="Unassembled WGS sequence"/>
</dbReference>
<evidence type="ECO:0000259" key="18">
    <source>
        <dbReference type="PROSITE" id="PS50873"/>
    </source>
</evidence>
<gene>
    <name evidence="19" type="ORF">AMTR_s00069p00173890</name>
</gene>
<dbReference type="GO" id="GO:0140825">
    <property type="term" value="F:lactoperoxidase activity"/>
    <property type="evidence" value="ECO:0007669"/>
    <property type="project" value="UniProtKB-EC"/>
</dbReference>
<comment type="similarity">
    <text evidence="2">Belongs to the peroxidase family. Ascorbate peroxidase subfamily.</text>
</comment>
<feature type="active site" description="Proton acceptor" evidence="12">
    <location>
        <position position="54"/>
    </location>
</feature>
<feature type="disulfide bond" evidence="16">
    <location>
        <begin position="23"/>
        <end position="102"/>
    </location>
</feature>
<keyword evidence="17" id="KW-0376">Hydrogen peroxide</keyword>
<dbReference type="OMA" id="RNASMHD"/>
<dbReference type="PANTHER" id="PTHR31517:SF48">
    <property type="entry name" value="PEROXIDASE 16-RELATED"/>
    <property type="match status" value="1"/>
</dbReference>
<dbReference type="EC" id="1.11.1.7" evidence="3 17"/>
<name>U5DA97_AMBTC</name>
<dbReference type="GO" id="GO:0042744">
    <property type="term" value="P:hydrogen peroxide catabolic process"/>
    <property type="evidence" value="ECO:0007669"/>
    <property type="project" value="UniProtKB-KW"/>
</dbReference>
<keyword evidence="6 14" id="KW-0479">Metal-binding</keyword>
<feature type="binding site" evidence="14">
    <location>
        <position position="76"/>
    </location>
    <ligand>
        <name>Ca(2+)</name>
        <dbReference type="ChEBI" id="CHEBI:29108"/>
        <label>1</label>
    </ligand>
</feature>
<keyword evidence="20" id="KW-1185">Reference proteome</keyword>
<keyword evidence="8 17" id="KW-0560">Oxidoreductase</keyword>
<dbReference type="GO" id="GO:0004601">
    <property type="term" value="F:peroxidase activity"/>
    <property type="evidence" value="ECO:0000318"/>
    <property type="project" value="GO_Central"/>
</dbReference>
<evidence type="ECO:0000256" key="2">
    <source>
        <dbReference type="ARBA" id="ARBA00006873"/>
    </source>
</evidence>
<dbReference type="GO" id="GO:0020037">
    <property type="term" value="F:heme binding"/>
    <property type="evidence" value="ECO:0007669"/>
    <property type="project" value="UniProtKB-UniRule"/>
</dbReference>
<comment type="function">
    <text evidence="17">Removal of H(2)O(2), oxidation of toxic reductants, biosynthesis and degradation of lignin, suberization, auxin catabolism, response to environmental stresses such as wounding, pathogen attack and oxidative stress.</text>
</comment>
<feature type="binding site" description="axial binding residue" evidence="14">
    <location>
        <position position="179"/>
    </location>
    <ligand>
        <name>heme b</name>
        <dbReference type="ChEBI" id="CHEBI:60344"/>
    </ligand>
    <ligandPart>
        <name>Fe</name>
        <dbReference type="ChEBI" id="CHEBI:18248"/>
    </ligandPart>
</feature>
<evidence type="ECO:0000256" key="6">
    <source>
        <dbReference type="ARBA" id="ARBA00022723"/>
    </source>
</evidence>
<dbReference type="CDD" id="cd00693">
    <property type="entry name" value="secretory_peroxidase"/>
    <property type="match status" value="1"/>
</dbReference>
<dbReference type="GO" id="GO:0009505">
    <property type="term" value="C:plant-type cell wall"/>
    <property type="evidence" value="ECO:0000318"/>
    <property type="project" value="GO_Central"/>
</dbReference>
<comment type="cofactor">
    <cofactor evidence="14 17">
        <name>heme b</name>
        <dbReference type="ChEBI" id="CHEBI:60344"/>
    </cofactor>
    <text evidence="14 17">Binds 1 heme b (iron(II)-protoporphyrin IX) group per subunit.</text>
</comment>
<evidence type="ECO:0000256" key="1">
    <source>
        <dbReference type="ARBA" id="ARBA00000189"/>
    </source>
</evidence>
<proteinExistence type="inferred from homology"/>
<accession>U5DA97</accession>
<dbReference type="HOGENOM" id="CLU_010543_0_1_1"/>
<evidence type="ECO:0000256" key="3">
    <source>
        <dbReference type="ARBA" id="ARBA00012313"/>
    </source>
</evidence>
<dbReference type="PROSITE" id="PS00435">
    <property type="entry name" value="PEROXIDASE_1"/>
    <property type="match status" value="1"/>
</dbReference>
<feature type="disulfide bond" evidence="16">
    <location>
        <begin position="56"/>
        <end position="61"/>
    </location>
</feature>
<keyword evidence="10 16" id="KW-1015">Disulfide bond</keyword>
<evidence type="ECO:0000256" key="13">
    <source>
        <dbReference type="PIRSR" id="PIRSR600823-2"/>
    </source>
</evidence>
<dbReference type="InterPro" id="IPR019793">
    <property type="entry name" value="Peroxidases_heam-ligand_BS"/>
</dbReference>
<evidence type="ECO:0000256" key="11">
    <source>
        <dbReference type="ARBA" id="ARBA00023180"/>
    </source>
</evidence>
<comment type="subcellular location">
    <subcellularLocation>
        <location evidence="17">Secreted</location>
    </subcellularLocation>
</comment>
<feature type="binding site" evidence="14">
    <location>
        <position position="180"/>
    </location>
    <ligand>
        <name>Ca(2+)</name>
        <dbReference type="ChEBI" id="CHEBI:29108"/>
        <label>2</label>
    </ligand>
</feature>
<dbReference type="Gene3D" id="1.10.520.10">
    <property type="match status" value="1"/>
</dbReference>
<evidence type="ECO:0000256" key="7">
    <source>
        <dbReference type="ARBA" id="ARBA00022837"/>
    </source>
</evidence>
<feature type="binding site" evidence="14">
    <location>
        <position position="60"/>
    </location>
    <ligand>
        <name>Ca(2+)</name>
        <dbReference type="ChEBI" id="CHEBI:29108"/>
        <label>1</label>
    </ligand>
</feature>
<dbReference type="SUPFAM" id="SSF48113">
    <property type="entry name" value="Heme-dependent peroxidases"/>
    <property type="match status" value="1"/>
</dbReference>
<evidence type="ECO:0000256" key="12">
    <source>
        <dbReference type="PIRSR" id="PIRSR600823-1"/>
    </source>
</evidence>
<feature type="binding site" evidence="13">
    <location>
        <position position="149"/>
    </location>
    <ligand>
        <name>substrate</name>
    </ligand>
</feature>
<dbReference type="Gene3D" id="1.10.420.10">
    <property type="entry name" value="Peroxidase, domain 2"/>
    <property type="match status" value="1"/>
</dbReference>
<feature type="binding site" evidence="14">
    <location>
        <position position="62"/>
    </location>
    <ligand>
        <name>Ca(2+)</name>
        <dbReference type="ChEBI" id="CHEBI:29108"/>
        <label>1</label>
    </ligand>
</feature>
<keyword evidence="4 17" id="KW-0575">Peroxidase</keyword>
<dbReference type="FunFam" id="1.10.520.10:FF:000001">
    <property type="entry name" value="Peroxidase"/>
    <property type="match status" value="1"/>
</dbReference>
<keyword evidence="5 17" id="KW-0349">Heme</keyword>
<dbReference type="STRING" id="13333.U5DA97"/>
<keyword evidence="11" id="KW-0325">Glycoprotein</keyword>
<evidence type="ECO:0000256" key="15">
    <source>
        <dbReference type="PIRSR" id="PIRSR600823-4"/>
    </source>
</evidence>
<dbReference type="InterPro" id="IPR033905">
    <property type="entry name" value="Secretory_peroxidase"/>
</dbReference>
<dbReference type="GO" id="GO:0006979">
    <property type="term" value="P:response to oxidative stress"/>
    <property type="evidence" value="ECO:0007669"/>
    <property type="project" value="UniProtKB-UniRule"/>
</dbReference>
<feature type="disulfide bond" evidence="16">
    <location>
        <begin position="186"/>
        <end position="218"/>
    </location>
</feature>
<evidence type="ECO:0000256" key="17">
    <source>
        <dbReference type="RuleBase" id="RU362060"/>
    </source>
</evidence>
<comment type="catalytic activity">
    <reaction evidence="1 17">
        <text>2 a phenolic donor + H2O2 = 2 a phenolic radical donor + 2 H2O</text>
        <dbReference type="Rhea" id="RHEA:56136"/>
        <dbReference type="ChEBI" id="CHEBI:15377"/>
        <dbReference type="ChEBI" id="CHEBI:16240"/>
        <dbReference type="ChEBI" id="CHEBI:139520"/>
        <dbReference type="ChEBI" id="CHEBI:139521"/>
        <dbReference type="EC" id="1.11.1.7"/>
    </reaction>
</comment>
<dbReference type="PRINTS" id="PR00458">
    <property type="entry name" value="PEROXIDASE"/>
</dbReference>
<keyword evidence="17" id="KW-0964">Secreted</keyword>
<evidence type="ECO:0000313" key="20">
    <source>
        <dbReference type="Proteomes" id="UP000017836"/>
    </source>
</evidence>
<dbReference type="PROSITE" id="PS50873">
    <property type="entry name" value="PEROXIDASE_4"/>
    <property type="match status" value="1"/>
</dbReference>
<evidence type="ECO:0000256" key="14">
    <source>
        <dbReference type="PIRSR" id="PIRSR600823-3"/>
    </source>
</evidence>
<feature type="binding site" evidence="14">
    <location>
        <position position="55"/>
    </location>
    <ligand>
        <name>Ca(2+)</name>
        <dbReference type="ChEBI" id="CHEBI:29108"/>
        <label>1</label>
    </ligand>
</feature>
<dbReference type="Pfam" id="PF00141">
    <property type="entry name" value="peroxidase"/>
    <property type="match status" value="1"/>
</dbReference>
<evidence type="ECO:0000256" key="10">
    <source>
        <dbReference type="ARBA" id="ARBA00023157"/>
    </source>
</evidence>
<organism evidence="19 20">
    <name type="scientific">Amborella trichopoda</name>
    <dbReference type="NCBI Taxonomy" id="13333"/>
    <lineage>
        <taxon>Eukaryota</taxon>
        <taxon>Viridiplantae</taxon>
        <taxon>Streptophyta</taxon>
        <taxon>Embryophyta</taxon>
        <taxon>Tracheophyta</taxon>
        <taxon>Spermatophyta</taxon>
        <taxon>Magnoliopsida</taxon>
        <taxon>Amborellales</taxon>
        <taxon>Amborellaceae</taxon>
        <taxon>Amborella</taxon>
    </lineage>
</organism>
<dbReference type="PANTHER" id="PTHR31517">
    <property type="match status" value="1"/>
</dbReference>
<reference evidence="20" key="1">
    <citation type="journal article" date="2013" name="Science">
        <title>The Amborella genome and the evolution of flowering plants.</title>
        <authorList>
            <consortium name="Amborella Genome Project"/>
        </authorList>
    </citation>
    <scope>NUCLEOTIDE SEQUENCE [LARGE SCALE GENOMIC DNA]</scope>
</reference>
<dbReference type="GO" id="GO:0046872">
    <property type="term" value="F:metal ion binding"/>
    <property type="evidence" value="ECO:0007669"/>
    <property type="project" value="UniProtKB-UniRule"/>
</dbReference>
<keyword evidence="9 14" id="KW-0408">Iron</keyword>
<comment type="cofactor">
    <cofactor evidence="14 17">
        <name>Ca(2+)</name>
        <dbReference type="ChEBI" id="CHEBI:29108"/>
    </cofactor>
    <text evidence="14 17">Binds 2 calcium ions per subunit.</text>
</comment>
<feature type="site" description="Transition state stabilizer" evidence="15">
    <location>
        <position position="50"/>
    </location>
</feature>
<dbReference type="PRINTS" id="PR00461">
    <property type="entry name" value="PLPEROXIDASE"/>
</dbReference>
<dbReference type="GO" id="GO:0005576">
    <property type="term" value="C:extracellular region"/>
    <property type="evidence" value="ECO:0007669"/>
    <property type="project" value="UniProtKB-SubCell"/>
</dbReference>
<evidence type="ECO:0000313" key="19">
    <source>
        <dbReference type="EMBL" id="ERN19429.1"/>
    </source>
</evidence>
<evidence type="ECO:0000256" key="5">
    <source>
        <dbReference type="ARBA" id="ARBA00022617"/>
    </source>
</evidence>
<dbReference type="FunFam" id="1.10.420.10:FF:000006">
    <property type="entry name" value="Peroxidase"/>
    <property type="match status" value="1"/>
</dbReference>
<feature type="binding site" evidence="14">
    <location>
        <position position="239"/>
    </location>
    <ligand>
        <name>Ca(2+)</name>
        <dbReference type="ChEBI" id="CHEBI:29108"/>
        <label>2</label>
    </ligand>
</feature>
<keyword evidence="7 14" id="KW-0106">Calcium</keyword>
<feature type="binding site" evidence="14">
    <location>
        <position position="64"/>
    </location>
    <ligand>
        <name>Ca(2+)</name>
        <dbReference type="ChEBI" id="CHEBI:29108"/>
        <label>1</label>
    </ligand>
</feature>
<dbReference type="InterPro" id="IPR010255">
    <property type="entry name" value="Haem_peroxidase_sf"/>
</dbReference>
<evidence type="ECO:0000256" key="4">
    <source>
        <dbReference type="ARBA" id="ARBA00022559"/>
    </source>
</evidence>
<dbReference type="InterPro" id="IPR002016">
    <property type="entry name" value="Haem_peroxidase"/>
</dbReference>
<dbReference type="eggNOG" id="ENOG502QVMI">
    <property type="taxonomic scope" value="Eukaryota"/>
</dbReference>
<sequence length="310" mass="34263">MVMGSGTIRSEAKLSTSYYDRTCPQVERVVSETVWNASMHDSKVPPRILRMFFHDCFITGCDASVLLDSTPKNQAEKDAPPNVSLRSFYVIDQAKAKLETVCPRTVSCSDILTIAARDAVTLSGGPYWNMKKGRKDGKVSKASNTRGLPGPTFNVSQLLQSFSNRGLSKKDLVILSGGHTIGFSHCSSLKTRIRNFNSSHFSDPTMNPEFAVTLRTQCPPHNVNPNAGQLLDSTSRKFDNNYYKRLMGGKGVFGSDQDLFTDPRTRGLVELFAKDQGAFFREFAASMIKLGEVGVKDKDGEVRINCRIVN</sequence>
<dbReference type="GO" id="GO:0006950">
    <property type="term" value="P:response to stress"/>
    <property type="evidence" value="ECO:0000318"/>
    <property type="project" value="GO_Central"/>
</dbReference>
<evidence type="ECO:0000256" key="9">
    <source>
        <dbReference type="ARBA" id="ARBA00023004"/>
    </source>
</evidence>
<feature type="disulfide bond" evidence="16">
    <location>
        <begin position="108"/>
        <end position="306"/>
    </location>
</feature>
<feature type="domain" description="Plant heme peroxidase family profile" evidence="18">
    <location>
        <begin position="13"/>
        <end position="310"/>
    </location>
</feature>
<feature type="binding site" evidence="14">
    <location>
        <position position="234"/>
    </location>
    <ligand>
        <name>Ca(2+)</name>
        <dbReference type="ChEBI" id="CHEBI:29108"/>
        <label>2</label>
    </ligand>
</feature>
<dbReference type="Gramene" id="ERN19429">
    <property type="protein sequence ID" value="ERN19429"/>
    <property type="gene ID" value="AMTR_s00069p00173890"/>
</dbReference>
<protein>
    <recommendedName>
        <fullName evidence="3 17">Peroxidase</fullName>
        <ecNumber evidence="3 17">1.11.1.7</ecNumber>
    </recommendedName>
</protein>
<evidence type="ECO:0000256" key="16">
    <source>
        <dbReference type="PIRSR" id="PIRSR600823-5"/>
    </source>
</evidence>
<dbReference type="AlphaFoldDB" id="U5DA97"/>
<dbReference type="EMBL" id="KI392069">
    <property type="protein sequence ID" value="ERN19429.1"/>
    <property type="molecule type" value="Genomic_DNA"/>
</dbReference>
<comment type="similarity">
    <text evidence="17">Belongs to the peroxidase family. Classical plant (class III) peroxidase subfamily.</text>
</comment>
<evidence type="ECO:0000256" key="8">
    <source>
        <dbReference type="ARBA" id="ARBA00023002"/>
    </source>
</evidence>
<dbReference type="InterPro" id="IPR000823">
    <property type="entry name" value="Peroxidase_pln"/>
</dbReference>